<reference evidence="2" key="1">
    <citation type="submission" date="2020-06" db="EMBL/GenBank/DDBJ databases">
        <authorList>
            <consortium name="Plant Systems Biology data submission"/>
        </authorList>
    </citation>
    <scope>NUCLEOTIDE SEQUENCE</scope>
    <source>
        <strain evidence="2">D6</strain>
    </source>
</reference>
<feature type="compositionally biased region" description="Basic residues" evidence="1">
    <location>
        <begin position="376"/>
        <end position="387"/>
    </location>
</feature>
<gene>
    <name evidence="2" type="ORF">SEMRO_2818_G337820.1</name>
</gene>
<evidence type="ECO:0000256" key="1">
    <source>
        <dbReference type="SAM" id="MobiDB-lite"/>
    </source>
</evidence>
<proteinExistence type="predicted"/>
<feature type="region of interest" description="Disordered" evidence="1">
    <location>
        <begin position="284"/>
        <end position="316"/>
    </location>
</feature>
<evidence type="ECO:0000313" key="2">
    <source>
        <dbReference type="EMBL" id="CAB9530285.1"/>
    </source>
</evidence>
<organism evidence="2 3">
    <name type="scientific">Seminavis robusta</name>
    <dbReference type="NCBI Taxonomy" id="568900"/>
    <lineage>
        <taxon>Eukaryota</taxon>
        <taxon>Sar</taxon>
        <taxon>Stramenopiles</taxon>
        <taxon>Ochrophyta</taxon>
        <taxon>Bacillariophyta</taxon>
        <taxon>Bacillariophyceae</taxon>
        <taxon>Bacillariophycidae</taxon>
        <taxon>Naviculales</taxon>
        <taxon>Naviculaceae</taxon>
        <taxon>Seminavis</taxon>
    </lineage>
</organism>
<dbReference type="EMBL" id="CAICTM010002816">
    <property type="protein sequence ID" value="CAB9530285.1"/>
    <property type="molecule type" value="Genomic_DNA"/>
</dbReference>
<name>A0A9N8F473_9STRA</name>
<dbReference type="Proteomes" id="UP001153069">
    <property type="component" value="Unassembled WGS sequence"/>
</dbReference>
<feature type="compositionally biased region" description="Polar residues" evidence="1">
    <location>
        <begin position="295"/>
        <end position="313"/>
    </location>
</feature>
<protein>
    <submittedName>
        <fullName evidence="2">Uncharacterized protein</fullName>
    </submittedName>
</protein>
<accession>A0A9N8F473</accession>
<sequence>MMRAPRFEDWMRNQAEYRAIRERENELIRLEEEAAAEAVINRKDDLSWQAGERSLWSHVKMLQKFEWFLRNVRGVPQEKLEWLCDDFEDMTPRHLFNFFLKGPGLVRYGGYPFPLTEEQWTSEDCAPRWKDPVSGCKTLSNKVAMEFMFNKIINDKPLMIDFCVANARTGGKWQFWPLVDRYMNCFGVNAMMESSGDTFEEFNARNYRGFQDSPPSDYELSGTVQDLSRENVTMERASVVASVPVAVAPVAVAPAPVVASVPLAAVPEETIFVTSVAVASIPGNDSLGNLENKGSDSVGNQGLETQPRTTGNVVNGDDDIALENVRATLVEQFDAVGDAGKEKGTRKRKRKNNKRKRSNAVTDSMEEDERKPAAKKDKKSKSVTGKK</sequence>
<dbReference type="AlphaFoldDB" id="A0A9N8F473"/>
<keyword evidence="3" id="KW-1185">Reference proteome</keyword>
<comment type="caution">
    <text evidence="2">The sequence shown here is derived from an EMBL/GenBank/DDBJ whole genome shotgun (WGS) entry which is preliminary data.</text>
</comment>
<evidence type="ECO:0000313" key="3">
    <source>
        <dbReference type="Proteomes" id="UP001153069"/>
    </source>
</evidence>
<feature type="region of interest" description="Disordered" evidence="1">
    <location>
        <begin position="338"/>
        <end position="387"/>
    </location>
</feature>
<feature type="compositionally biased region" description="Basic residues" evidence="1">
    <location>
        <begin position="344"/>
        <end position="358"/>
    </location>
</feature>